<dbReference type="EMBL" id="JAAIJR010000380">
    <property type="protein sequence ID" value="NEX23858.1"/>
    <property type="molecule type" value="Genomic_DNA"/>
</dbReference>
<sequence length="143" mass="15800">METNSTSVLALEDPGAMGDATEDAESTRRSSLAPASHSRALAGLFEPGRNCWRVAHAARLGVLVDGEDYYRAVRKSMIKARRRIYIAGWDLHSQLELVRGPVDDDLPTQLADLLIALLERNPALDVYSGPRKLDTDLSYRLAH</sequence>
<organism evidence="2 3">
    <name type="scientific">Thiorhodococcus mannitoliphagus</name>
    <dbReference type="NCBI Taxonomy" id="329406"/>
    <lineage>
        <taxon>Bacteria</taxon>
        <taxon>Pseudomonadati</taxon>
        <taxon>Pseudomonadota</taxon>
        <taxon>Gammaproteobacteria</taxon>
        <taxon>Chromatiales</taxon>
        <taxon>Chromatiaceae</taxon>
        <taxon>Thiorhodococcus</taxon>
    </lineage>
</organism>
<protein>
    <submittedName>
        <fullName evidence="2">Uncharacterized protein</fullName>
    </submittedName>
</protein>
<gene>
    <name evidence="2" type="ORF">G3480_27015</name>
</gene>
<dbReference type="AlphaFoldDB" id="A0A6P1E096"/>
<name>A0A6P1E096_9GAMM</name>
<reference evidence="3" key="1">
    <citation type="journal article" date="2020" name="Microbiol. Resour. Announc.">
        <title>Draft Genome Sequences of Thiorhodococcus mannitoliphagus and Thiorhodococcus minor, Purple Sulfur Photosynthetic Bacteria in the Gammaproteobacterial Family Chromatiaceae.</title>
        <authorList>
            <person name="Aviles F.A."/>
            <person name="Meyer T.E."/>
            <person name="Kyndt J.A."/>
        </authorList>
    </citation>
    <scope>NUCLEOTIDE SEQUENCE [LARGE SCALE GENOMIC DNA]</scope>
    <source>
        <strain evidence="3">DSM 18266</strain>
    </source>
</reference>
<dbReference type="Proteomes" id="UP000471640">
    <property type="component" value="Unassembled WGS sequence"/>
</dbReference>
<keyword evidence="3" id="KW-1185">Reference proteome</keyword>
<proteinExistence type="predicted"/>
<reference evidence="2 3" key="2">
    <citation type="submission" date="2020-02" db="EMBL/GenBank/DDBJ databases">
        <title>Genome sequences of Thiorhodococcus mannitoliphagus and Thiorhodococcus minor, purple sulfur photosynthetic bacteria in the gammaproteobacterial family, Chromatiaceae.</title>
        <authorList>
            <person name="Aviles F.A."/>
            <person name="Meyer T.E."/>
            <person name="Kyndt J.A."/>
        </authorList>
    </citation>
    <scope>NUCLEOTIDE SEQUENCE [LARGE SCALE GENOMIC DNA]</scope>
    <source>
        <strain evidence="2 3">DSM 18266</strain>
    </source>
</reference>
<accession>A0A6P1E096</accession>
<dbReference type="RefSeq" id="WP_164657259.1">
    <property type="nucleotide sequence ID" value="NZ_JAAIJR010000380.1"/>
</dbReference>
<evidence type="ECO:0000313" key="2">
    <source>
        <dbReference type="EMBL" id="NEX23858.1"/>
    </source>
</evidence>
<feature type="region of interest" description="Disordered" evidence="1">
    <location>
        <begin position="1"/>
        <end position="34"/>
    </location>
</feature>
<comment type="caution">
    <text evidence="2">The sequence shown here is derived from an EMBL/GenBank/DDBJ whole genome shotgun (WGS) entry which is preliminary data.</text>
</comment>
<evidence type="ECO:0000313" key="3">
    <source>
        <dbReference type="Proteomes" id="UP000471640"/>
    </source>
</evidence>
<evidence type="ECO:0000256" key="1">
    <source>
        <dbReference type="SAM" id="MobiDB-lite"/>
    </source>
</evidence>
<dbReference type="SUPFAM" id="SSF56024">
    <property type="entry name" value="Phospholipase D/nuclease"/>
    <property type="match status" value="1"/>
</dbReference>